<dbReference type="EMBL" id="CAJRAY010000018">
    <property type="protein sequence ID" value="CAG5080045.1"/>
    <property type="molecule type" value="Genomic_DNA"/>
</dbReference>
<name>A0ABN7RKP2_THEXY</name>
<comment type="caution">
    <text evidence="2">The sequence shown here is derived from an EMBL/GenBank/DDBJ whole genome shotgun (WGS) entry which is preliminary data.</text>
</comment>
<dbReference type="CDD" id="cd11378">
    <property type="entry name" value="DUF296"/>
    <property type="match status" value="1"/>
</dbReference>
<feature type="domain" description="PPC" evidence="1">
    <location>
        <begin position="8"/>
        <end position="146"/>
    </location>
</feature>
<dbReference type="Proteomes" id="UP000681526">
    <property type="component" value="Unassembled WGS sequence"/>
</dbReference>
<evidence type="ECO:0000313" key="3">
    <source>
        <dbReference type="Proteomes" id="UP000681526"/>
    </source>
</evidence>
<gene>
    <name evidence="2" type="primary">txxe 573</name>
    <name evidence="2" type="ORF">TXXE_03750</name>
</gene>
<protein>
    <recommendedName>
        <fullName evidence="1">PPC domain-containing protein</fullName>
    </recommendedName>
</protein>
<dbReference type="RefSeq" id="WP_213483528.1">
    <property type="nucleotide sequence ID" value="NZ_CAJRAY010000018.1"/>
</dbReference>
<organism evidence="2 3">
    <name type="scientific">Thermobacillus xylanilyticus</name>
    <dbReference type="NCBI Taxonomy" id="76633"/>
    <lineage>
        <taxon>Bacteria</taxon>
        <taxon>Bacillati</taxon>
        <taxon>Bacillota</taxon>
        <taxon>Bacilli</taxon>
        <taxon>Bacillales</taxon>
        <taxon>Paenibacillaceae</taxon>
        <taxon>Thermobacillus</taxon>
    </lineage>
</organism>
<reference evidence="2 3" key="1">
    <citation type="submission" date="2021-04" db="EMBL/GenBank/DDBJ databases">
        <authorList>
            <person name="Rakotoarivonina H."/>
        </authorList>
    </citation>
    <scope>NUCLEOTIDE SEQUENCE [LARGE SCALE GENOMIC DNA]</scope>
    <source>
        <strain evidence="2 3">XE</strain>
    </source>
</reference>
<keyword evidence="3" id="KW-1185">Reference proteome</keyword>
<evidence type="ECO:0000313" key="2">
    <source>
        <dbReference type="EMBL" id="CAG5080045.1"/>
    </source>
</evidence>
<dbReference type="SUPFAM" id="SSF117856">
    <property type="entry name" value="AF0104/ALDC/Ptd012-like"/>
    <property type="match status" value="1"/>
</dbReference>
<dbReference type="InterPro" id="IPR005175">
    <property type="entry name" value="PPC_dom"/>
</dbReference>
<dbReference type="PANTHER" id="PTHR34988:SF1">
    <property type="entry name" value="DNA-BINDING PROTEIN"/>
    <property type="match status" value="1"/>
</dbReference>
<dbReference type="Pfam" id="PF03479">
    <property type="entry name" value="PCC"/>
    <property type="match status" value="1"/>
</dbReference>
<proteinExistence type="predicted"/>
<dbReference type="Gene3D" id="3.30.1330.80">
    <property type="entry name" value="Hypothetical protein, similar to alpha- acetolactate decarboxylase, domain 2"/>
    <property type="match status" value="1"/>
</dbReference>
<dbReference type="PANTHER" id="PTHR34988">
    <property type="entry name" value="PROTEIN, PUTATIVE-RELATED"/>
    <property type="match status" value="1"/>
</dbReference>
<sequence length="147" mass="16002">MATLFMGEGFGRPIIIHLKRGDLLLESIRDLLAKEGVKNAVLFGAVGSMRRLVYHLPTSTGPTSDDRFITVEGNGPIELGSLSGNVIDGDPHLHIVAQDAKGTYVGHLEEGTEVLFLAEIILAEIKDPGIHRVKNEHGVVYLDRKPQ</sequence>
<dbReference type="PROSITE" id="PS51742">
    <property type="entry name" value="PPC"/>
    <property type="match status" value="1"/>
</dbReference>
<accession>A0ABN7RKP2</accession>
<evidence type="ECO:0000259" key="1">
    <source>
        <dbReference type="PROSITE" id="PS51742"/>
    </source>
</evidence>